<proteinExistence type="inferred from homology"/>
<dbReference type="SMART" id="SM00904">
    <property type="entry name" value="Flavokinase"/>
    <property type="match status" value="1"/>
</dbReference>
<dbReference type="SUPFAM" id="SSF52374">
    <property type="entry name" value="Nucleotidylyl transferase"/>
    <property type="match status" value="1"/>
</dbReference>
<comment type="similarity">
    <text evidence="8">Belongs to the ribF family.</text>
</comment>
<dbReference type="PIRSF" id="PIRSF004491">
    <property type="entry name" value="FAD_Synth"/>
    <property type="match status" value="1"/>
</dbReference>
<keyword evidence="6 8" id="KW-0067">ATP-binding</keyword>
<dbReference type="NCBIfam" id="TIGR00083">
    <property type="entry name" value="ribF"/>
    <property type="match status" value="1"/>
</dbReference>
<dbReference type="OrthoDB" id="9803667at2"/>
<dbReference type="GO" id="GO:0009231">
    <property type="term" value="P:riboflavin biosynthetic process"/>
    <property type="evidence" value="ECO:0007669"/>
    <property type="project" value="InterPro"/>
</dbReference>
<keyword evidence="11" id="KW-1185">Reference proteome</keyword>
<evidence type="ECO:0000256" key="1">
    <source>
        <dbReference type="ARBA" id="ARBA00002121"/>
    </source>
</evidence>
<dbReference type="AlphaFoldDB" id="A0A3D8J2C4"/>
<dbReference type="GO" id="GO:0009398">
    <property type="term" value="P:FMN biosynthetic process"/>
    <property type="evidence" value="ECO:0007669"/>
    <property type="project" value="UniProtKB-UniRule"/>
</dbReference>
<keyword evidence="3 8" id="KW-0288">FMN</keyword>
<dbReference type="Proteomes" id="UP000257045">
    <property type="component" value="Unassembled WGS sequence"/>
</dbReference>
<dbReference type="InterPro" id="IPR015865">
    <property type="entry name" value="Riboflavin_kinase_bac/euk"/>
</dbReference>
<feature type="domain" description="Riboflavin kinase" evidence="9">
    <location>
        <begin position="154"/>
        <end position="276"/>
    </location>
</feature>
<gene>
    <name evidence="10" type="ORF">CQA58_03805</name>
</gene>
<dbReference type="PANTHER" id="PTHR22749:SF6">
    <property type="entry name" value="RIBOFLAVIN KINASE"/>
    <property type="match status" value="1"/>
</dbReference>
<dbReference type="InterPro" id="IPR023465">
    <property type="entry name" value="Riboflavin_kinase_dom_sf"/>
</dbReference>
<dbReference type="Gene3D" id="2.40.30.30">
    <property type="entry name" value="Riboflavin kinase-like"/>
    <property type="match status" value="1"/>
</dbReference>
<evidence type="ECO:0000256" key="4">
    <source>
        <dbReference type="ARBA" id="ARBA00022679"/>
    </source>
</evidence>
<name>A0A3D8J2C4_9HELI</name>
<evidence type="ECO:0000313" key="11">
    <source>
        <dbReference type="Proteomes" id="UP000257045"/>
    </source>
</evidence>
<dbReference type="UniPathway" id="UPA00277">
    <property type="reaction ID" value="UER00407"/>
</dbReference>
<evidence type="ECO:0000259" key="9">
    <source>
        <dbReference type="SMART" id="SM00904"/>
    </source>
</evidence>
<dbReference type="Pfam" id="PF01687">
    <property type="entry name" value="Flavokinase"/>
    <property type="match status" value="1"/>
</dbReference>
<evidence type="ECO:0000256" key="2">
    <source>
        <dbReference type="ARBA" id="ARBA00022630"/>
    </source>
</evidence>
<dbReference type="GO" id="GO:0003919">
    <property type="term" value="F:FMN adenylyltransferase activity"/>
    <property type="evidence" value="ECO:0007669"/>
    <property type="project" value="UniProtKB-UniRule"/>
</dbReference>
<keyword evidence="5 8" id="KW-0547">Nucleotide-binding</keyword>
<dbReference type="GO" id="GO:0008531">
    <property type="term" value="F:riboflavin kinase activity"/>
    <property type="evidence" value="ECO:0007669"/>
    <property type="project" value="UniProtKB-UniRule"/>
</dbReference>
<sequence>MKSFLSISKNNTISSICIGKFDGVHLAHQSIFASMPKEDSLVLLILREKERFALTPNPQELISLPVYFLELEKIKDMGDKEFADFLLHFLPHLKSIVVGYDFLFGKNRSYTPRDLKKFFEVIIVPEVSLEGEAIHTQNIIEYLKNGKIERANAMLGRAYAISGEVIKGQGIGAKELVPTLNLVSKGYILPQSGVYATISEIEGVRYKSVSFLGHRFSTDGEFAIESHLLDTHLSQSPKNLKIYFYQKIRENQKFASLFELREQINQDILQAQKILDS</sequence>
<protein>
    <recommendedName>
        <fullName evidence="8">Riboflavin biosynthesis protein</fullName>
    </recommendedName>
    <domain>
        <recommendedName>
            <fullName evidence="8">Riboflavin kinase</fullName>
            <ecNumber evidence="8">2.7.1.26</ecNumber>
        </recommendedName>
        <alternativeName>
            <fullName evidence="8">Flavokinase</fullName>
        </alternativeName>
    </domain>
    <domain>
        <recommendedName>
            <fullName evidence="8">FMN adenylyltransferase</fullName>
            <ecNumber evidence="8">2.7.7.2</ecNumber>
        </recommendedName>
        <alternativeName>
            <fullName evidence="8">FAD pyrophosphorylase</fullName>
        </alternativeName>
        <alternativeName>
            <fullName evidence="8">FAD synthase</fullName>
        </alternativeName>
    </domain>
</protein>
<accession>A0A3D8J2C4</accession>
<evidence type="ECO:0000256" key="3">
    <source>
        <dbReference type="ARBA" id="ARBA00022643"/>
    </source>
</evidence>
<evidence type="ECO:0000256" key="7">
    <source>
        <dbReference type="ARBA" id="ARBA00047880"/>
    </source>
</evidence>
<dbReference type="EC" id="2.7.1.26" evidence="8"/>
<keyword evidence="8" id="KW-0548">Nucleotidyltransferase</keyword>
<comment type="pathway">
    <text evidence="8">Cofactor biosynthesis; FAD biosynthesis; FAD from FMN: step 1/1.</text>
</comment>
<comment type="function">
    <text evidence="1">Catalyzes the phosphorylation of riboflavin to FMN followed by the adenylation of FMN to FAD.</text>
</comment>
<dbReference type="InterPro" id="IPR014729">
    <property type="entry name" value="Rossmann-like_a/b/a_fold"/>
</dbReference>
<reference evidence="10 11" key="1">
    <citation type="submission" date="2018-04" db="EMBL/GenBank/DDBJ databases">
        <title>Novel Campyloabacter and Helicobacter Species and Strains.</title>
        <authorList>
            <person name="Mannion A.J."/>
            <person name="Shen Z."/>
            <person name="Fox J.G."/>
        </authorList>
    </citation>
    <scope>NUCLEOTIDE SEQUENCE [LARGE SCALE GENOMIC DNA]</scope>
    <source>
        <strain evidence="10 11">MIT 04-9366</strain>
    </source>
</reference>
<keyword evidence="4 8" id="KW-0808">Transferase</keyword>
<comment type="pathway">
    <text evidence="8">Cofactor biosynthesis; FMN biosynthesis; FMN from riboflavin (ATP route): step 1/1.</text>
</comment>
<dbReference type="RefSeq" id="WP_115569400.1">
    <property type="nucleotide sequence ID" value="NZ_NXLV01000005.1"/>
</dbReference>
<comment type="catalytic activity">
    <reaction evidence="7 8">
        <text>riboflavin + ATP = FMN + ADP + H(+)</text>
        <dbReference type="Rhea" id="RHEA:14357"/>
        <dbReference type="ChEBI" id="CHEBI:15378"/>
        <dbReference type="ChEBI" id="CHEBI:30616"/>
        <dbReference type="ChEBI" id="CHEBI:57986"/>
        <dbReference type="ChEBI" id="CHEBI:58210"/>
        <dbReference type="ChEBI" id="CHEBI:456216"/>
        <dbReference type="EC" id="2.7.1.26"/>
    </reaction>
</comment>
<keyword evidence="8 10" id="KW-0418">Kinase</keyword>
<keyword evidence="8" id="KW-0274">FAD</keyword>
<dbReference type="EC" id="2.7.7.2" evidence="8"/>
<keyword evidence="2 8" id="KW-0285">Flavoprotein</keyword>
<organism evidence="10 11">
    <name type="scientific">Helicobacter brantae</name>
    <dbReference type="NCBI Taxonomy" id="375927"/>
    <lineage>
        <taxon>Bacteria</taxon>
        <taxon>Pseudomonadati</taxon>
        <taxon>Campylobacterota</taxon>
        <taxon>Epsilonproteobacteria</taxon>
        <taxon>Campylobacterales</taxon>
        <taxon>Helicobacteraceae</taxon>
        <taxon>Helicobacter</taxon>
    </lineage>
</organism>
<dbReference type="EMBL" id="NXLV01000005">
    <property type="protein sequence ID" value="RDU70911.1"/>
    <property type="molecule type" value="Genomic_DNA"/>
</dbReference>
<dbReference type="Gene3D" id="3.40.50.620">
    <property type="entry name" value="HUPs"/>
    <property type="match status" value="1"/>
</dbReference>
<dbReference type="InterPro" id="IPR023468">
    <property type="entry name" value="Riboflavin_kinase"/>
</dbReference>
<evidence type="ECO:0000256" key="5">
    <source>
        <dbReference type="ARBA" id="ARBA00022741"/>
    </source>
</evidence>
<evidence type="ECO:0000256" key="6">
    <source>
        <dbReference type="ARBA" id="ARBA00022840"/>
    </source>
</evidence>
<dbReference type="SUPFAM" id="SSF82114">
    <property type="entry name" value="Riboflavin kinase-like"/>
    <property type="match status" value="1"/>
</dbReference>
<dbReference type="UniPathway" id="UPA00276">
    <property type="reaction ID" value="UER00406"/>
</dbReference>
<dbReference type="GO" id="GO:0005524">
    <property type="term" value="F:ATP binding"/>
    <property type="evidence" value="ECO:0007669"/>
    <property type="project" value="UniProtKB-UniRule"/>
</dbReference>
<dbReference type="PANTHER" id="PTHR22749">
    <property type="entry name" value="RIBOFLAVIN KINASE/FMN ADENYLYLTRANSFERASE"/>
    <property type="match status" value="1"/>
</dbReference>
<evidence type="ECO:0000256" key="8">
    <source>
        <dbReference type="PIRNR" id="PIRNR004491"/>
    </source>
</evidence>
<evidence type="ECO:0000313" key="10">
    <source>
        <dbReference type="EMBL" id="RDU70911.1"/>
    </source>
</evidence>
<comment type="caution">
    <text evidence="10">The sequence shown here is derived from an EMBL/GenBank/DDBJ whole genome shotgun (WGS) entry which is preliminary data.</text>
</comment>
<comment type="catalytic activity">
    <reaction evidence="8">
        <text>FMN + ATP + H(+) = FAD + diphosphate</text>
        <dbReference type="Rhea" id="RHEA:17237"/>
        <dbReference type="ChEBI" id="CHEBI:15378"/>
        <dbReference type="ChEBI" id="CHEBI:30616"/>
        <dbReference type="ChEBI" id="CHEBI:33019"/>
        <dbReference type="ChEBI" id="CHEBI:57692"/>
        <dbReference type="ChEBI" id="CHEBI:58210"/>
        <dbReference type="EC" id="2.7.7.2"/>
    </reaction>
</comment>
<dbReference type="NCBIfam" id="NF004162">
    <property type="entry name" value="PRK05627.1-5"/>
    <property type="match status" value="1"/>
</dbReference>
<dbReference type="InterPro" id="IPR002606">
    <property type="entry name" value="Riboflavin_kinase_bac"/>
</dbReference>
<dbReference type="GO" id="GO:0006747">
    <property type="term" value="P:FAD biosynthetic process"/>
    <property type="evidence" value="ECO:0007669"/>
    <property type="project" value="UniProtKB-UniRule"/>
</dbReference>